<sequence>MTYVQQQRTTNKAYYELNKGLFMLREESKDFLKDCTGGSGSRGYVAPRFGAEPRARHIARLGNGRGRGTMAAVVAGHSEGDGAGSEEFAWRREEL</sequence>
<evidence type="ECO:0000313" key="2">
    <source>
        <dbReference type="Proteomes" id="UP001341281"/>
    </source>
</evidence>
<name>A0AAQ3WGN3_PASNO</name>
<organism evidence="1 2">
    <name type="scientific">Paspalum notatum var. saurae</name>
    <dbReference type="NCBI Taxonomy" id="547442"/>
    <lineage>
        <taxon>Eukaryota</taxon>
        <taxon>Viridiplantae</taxon>
        <taxon>Streptophyta</taxon>
        <taxon>Embryophyta</taxon>
        <taxon>Tracheophyta</taxon>
        <taxon>Spermatophyta</taxon>
        <taxon>Magnoliopsida</taxon>
        <taxon>Liliopsida</taxon>
        <taxon>Poales</taxon>
        <taxon>Poaceae</taxon>
        <taxon>PACMAD clade</taxon>
        <taxon>Panicoideae</taxon>
        <taxon>Andropogonodae</taxon>
        <taxon>Paspaleae</taxon>
        <taxon>Paspalinae</taxon>
        <taxon>Paspalum</taxon>
    </lineage>
</organism>
<dbReference type="AlphaFoldDB" id="A0AAQ3WGN3"/>
<proteinExistence type="predicted"/>
<accession>A0AAQ3WGN3</accession>
<evidence type="ECO:0000313" key="1">
    <source>
        <dbReference type="EMBL" id="WVZ61041.1"/>
    </source>
</evidence>
<dbReference type="Proteomes" id="UP001341281">
    <property type="component" value="Chromosome 02"/>
</dbReference>
<reference evidence="1 2" key="1">
    <citation type="submission" date="2024-02" db="EMBL/GenBank/DDBJ databases">
        <title>High-quality chromosome-scale genome assembly of Pensacola bahiagrass (Paspalum notatum Flugge var. saurae).</title>
        <authorList>
            <person name="Vega J.M."/>
            <person name="Podio M."/>
            <person name="Orjuela J."/>
            <person name="Siena L.A."/>
            <person name="Pessino S.C."/>
            <person name="Combes M.C."/>
            <person name="Mariac C."/>
            <person name="Albertini E."/>
            <person name="Pupilli F."/>
            <person name="Ortiz J.P.A."/>
            <person name="Leblanc O."/>
        </authorList>
    </citation>
    <scope>NUCLEOTIDE SEQUENCE [LARGE SCALE GENOMIC DNA]</scope>
    <source>
        <strain evidence="1">R1</strain>
        <tissue evidence="1">Leaf</tissue>
    </source>
</reference>
<dbReference type="EMBL" id="CP144746">
    <property type="protein sequence ID" value="WVZ61041.1"/>
    <property type="molecule type" value="Genomic_DNA"/>
</dbReference>
<protein>
    <submittedName>
        <fullName evidence="1">Uncharacterized protein</fullName>
    </submittedName>
</protein>
<keyword evidence="2" id="KW-1185">Reference proteome</keyword>
<gene>
    <name evidence="1" type="ORF">U9M48_010973</name>
</gene>